<dbReference type="OrthoDB" id="6373363at2759"/>
<evidence type="ECO:0000313" key="3">
    <source>
        <dbReference type="Proteomes" id="UP000324222"/>
    </source>
</evidence>
<dbReference type="Proteomes" id="UP000324222">
    <property type="component" value="Unassembled WGS sequence"/>
</dbReference>
<name>A0A5B7F603_PORTR</name>
<evidence type="ECO:0008006" key="4">
    <source>
        <dbReference type="Google" id="ProtNLM"/>
    </source>
</evidence>
<feature type="signal peptide" evidence="1">
    <location>
        <begin position="1"/>
        <end position="19"/>
    </location>
</feature>
<protein>
    <recommendedName>
        <fullName evidence="4">Secreted protein</fullName>
    </recommendedName>
</protein>
<gene>
    <name evidence="2" type="ORF">E2C01_034109</name>
</gene>
<proteinExistence type="predicted"/>
<keyword evidence="3" id="KW-1185">Reference proteome</keyword>
<keyword evidence="1" id="KW-0732">Signal</keyword>
<reference evidence="2 3" key="1">
    <citation type="submission" date="2019-05" db="EMBL/GenBank/DDBJ databases">
        <title>Another draft genome of Portunus trituberculatus and its Hox gene families provides insights of decapod evolution.</title>
        <authorList>
            <person name="Jeong J.-H."/>
            <person name="Song I."/>
            <person name="Kim S."/>
            <person name="Choi T."/>
            <person name="Kim D."/>
            <person name="Ryu S."/>
            <person name="Kim W."/>
        </authorList>
    </citation>
    <scope>NUCLEOTIDE SEQUENCE [LARGE SCALE GENOMIC DNA]</scope>
    <source>
        <tissue evidence="2">Muscle</tissue>
    </source>
</reference>
<dbReference type="AlphaFoldDB" id="A0A5B7F603"/>
<dbReference type="EMBL" id="VSRR010004726">
    <property type="protein sequence ID" value="MPC40548.1"/>
    <property type="molecule type" value="Genomic_DNA"/>
</dbReference>
<evidence type="ECO:0000313" key="2">
    <source>
        <dbReference type="EMBL" id="MPC40548.1"/>
    </source>
</evidence>
<accession>A0A5B7F603</accession>
<evidence type="ECO:0000256" key="1">
    <source>
        <dbReference type="SAM" id="SignalP"/>
    </source>
</evidence>
<organism evidence="2 3">
    <name type="scientific">Portunus trituberculatus</name>
    <name type="common">Swimming crab</name>
    <name type="synonym">Neptunus trituberculatus</name>
    <dbReference type="NCBI Taxonomy" id="210409"/>
    <lineage>
        <taxon>Eukaryota</taxon>
        <taxon>Metazoa</taxon>
        <taxon>Ecdysozoa</taxon>
        <taxon>Arthropoda</taxon>
        <taxon>Crustacea</taxon>
        <taxon>Multicrustacea</taxon>
        <taxon>Malacostraca</taxon>
        <taxon>Eumalacostraca</taxon>
        <taxon>Eucarida</taxon>
        <taxon>Decapoda</taxon>
        <taxon>Pleocyemata</taxon>
        <taxon>Brachyura</taxon>
        <taxon>Eubrachyura</taxon>
        <taxon>Portunoidea</taxon>
        <taxon>Portunidae</taxon>
        <taxon>Portuninae</taxon>
        <taxon>Portunus</taxon>
    </lineage>
</organism>
<sequence length="270" mass="29422">MLYCIILLVVATAECSVEGDGRPAGIVRQLVERYLTSCRLAVVGAGRAVSDPSFTELVRVVGKAAPGVVVMEAEGALSPASPRTTPSIPQQALESDAKFPCRAFLLYMTAANTSWAGRFLGKASLDVSPEIRVIGVGHPALARQLLTLPVLRNTAHALYLAVPPRSPFAIDLGDDDAVEVISRCHYCDQGHPDYVVLDYWRPLVGFQEAADLFPNQFQDCRGHAFQVVSMDWFPFLSFSRDTQRPGTTVTPQDSVDVRMLQAVARTLNFT</sequence>
<comment type="caution">
    <text evidence="2">The sequence shown here is derived from an EMBL/GenBank/DDBJ whole genome shotgun (WGS) entry which is preliminary data.</text>
</comment>
<feature type="chain" id="PRO_5022967821" description="Secreted protein" evidence="1">
    <location>
        <begin position="20"/>
        <end position="270"/>
    </location>
</feature>